<dbReference type="InterPro" id="IPR039424">
    <property type="entry name" value="SBP_5"/>
</dbReference>
<evidence type="ECO:0000256" key="2">
    <source>
        <dbReference type="ARBA" id="ARBA00005695"/>
    </source>
</evidence>
<sequence>MTRLDRRVLFTSGAAAALLAATGVFAGPSPKRGGRMMAALSGADRADDWTTTSGLFMQAARGAVFETLTEIAADGTLRGNIAQAWASDDGGTTWRFELAQDVMFHDGVPLRPSDIAASLRGDVVDLGAGAFQIALSDPNPNLPFQLADPQFAILPAEADRQAAGIGTGLYAVRKFDAGRQFIGSRVAVHRKDGTEGWLDEVEIVSIPSHTVRGEALRDGLVDVADVTTLDAYADPAAFQFLPSEHQTQQIAHRSVVVPASVGTSWPLDNLAMARRWWKA</sequence>
<evidence type="ECO:0000256" key="1">
    <source>
        <dbReference type="ARBA" id="ARBA00004418"/>
    </source>
</evidence>
<dbReference type="PANTHER" id="PTHR30290:SF65">
    <property type="entry name" value="MONOACYL PHOSPHATIDYLINOSITOL TETRAMANNOSIDE-BINDING PROTEIN LPQW-RELATED"/>
    <property type="match status" value="1"/>
</dbReference>
<dbReference type="SUPFAM" id="SSF53850">
    <property type="entry name" value="Periplasmic binding protein-like II"/>
    <property type="match status" value="1"/>
</dbReference>
<dbReference type="RefSeq" id="WP_245925897.1">
    <property type="nucleotide sequence ID" value="NZ_OMOR01000001.1"/>
</dbReference>
<feature type="signal peptide" evidence="3">
    <location>
        <begin position="1"/>
        <end position="26"/>
    </location>
</feature>
<comment type="similarity">
    <text evidence="2">Belongs to the bacterial solute-binding protein 5 family.</text>
</comment>
<dbReference type="AlphaFoldDB" id="A0A2R8B8Q8"/>
<keyword evidence="3" id="KW-0732">Signal</keyword>
<gene>
    <name evidence="4" type="primary">sgrR</name>
    <name evidence="4" type="ORF">ASD8599_00171</name>
</gene>
<organism evidence="4 5">
    <name type="scientific">Ascidiaceihabitans donghaensis</name>
    <dbReference type="NCBI Taxonomy" id="1510460"/>
    <lineage>
        <taxon>Bacteria</taxon>
        <taxon>Pseudomonadati</taxon>
        <taxon>Pseudomonadota</taxon>
        <taxon>Alphaproteobacteria</taxon>
        <taxon>Rhodobacterales</taxon>
        <taxon>Paracoccaceae</taxon>
        <taxon>Ascidiaceihabitans</taxon>
    </lineage>
</organism>
<evidence type="ECO:0000313" key="5">
    <source>
        <dbReference type="Proteomes" id="UP000244880"/>
    </source>
</evidence>
<accession>A0A2R8B8Q8</accession>
<name>A0A2R8B8Q8_9RHOB</name>
<keyword evidence="5" id="KW-1185">Reference proteome</keyword>
<dbReference type="EMBL" id="OMOR01000001">
    <property type="protein sequence ID" value="SPH19447.1"/>
    <property type="molecule type" value="Genomic_DNA"/>
</dbReference>
<dbReference type="GO" id="GO:1904680">
    <property type="term" value="F:peptide transmembrane transporter activity"/>
    <property type="evidence" value="ECO:0007669"/>
    <property type="project" value="TreeGrafter"/>
</dbReference>
<evidence type="ECO:0000256" key="3">
    <source>
        <dbReference type="SAM" id="SignalP"/>
    </source>
</evidence>
<feature type="chain" id="PRO_5015356610" evidence="3">
    <location>
        <begin position="27"/>
        <end position="279"/>
    </location>
</feature>
<dbReference type="Proteomes" id="UP000244880">
    <property type="component" value="Unassembled WGS sequence"/>
</dbReference>
<proteinExistence type="inferred from homology"/>
<reference evidence="4 5" key="1">
    <citation type="submission" date="2018-03" db="EMBL/GenBank/DDBJ databases">
        <authorList>
            <person name="Keele B.F."/>
        </authorList>
    </citation>
    <scope>NUCLEOTIDE SEQUENCE [LARGE SCALE GENOMIC DNA]</scope>
    <source>
        <strain evidence="4 5">CECT 8599</strain>
    </source>
</reference>
<dbReference type="PANTHER" id="PTHR30290">
    <property type="entry name" value="PERIPLASMIC BINDING COMPONENT OF ABC TRANSPORTER"/>
    <property type="match status" value="1"/>
</dbReference>
<comment type="subcellular location">
    <subcellularLocation>
        <location evidence="1">Periplasm</location>
    </subcellularLocation>
</comment>
<evidence type="ECO:0000313" key="4">
    <source>
        <dbReference type="EMBL" id="SPH19447.1"/>
    </source>
</evidence>
<dbReference type="GO" id="GO:0015833">
    <property type="term" value="P:peptide transport"/>
    <property type="evidence" value="ECO:0007669"/>
    <property type="project" value="TreeGrafter"/>
</dbReference>
<dbReference type="Gene3D" id="3.40.190.10">
    <property type="entry name" value="Periplasmic binding protein-like II"/>
    <property type="match status" value="1"/>
</dbReference>
<protein>
    <submittedName>
        <fullName evidence="4">HTH-type transcriptional regulator SgrR</fullName>
    </submittedName>
</protein>